<keyword evidence="2" id="KW-1185">Reference proteome</keyword>
<dbReference type="KEGG" id="ccv:CCV52592_1178"/>
<evidence type="ECO:0000313" key="1">
    <source>
        <dbReference type="EMBL" id="EAU00992.1"/>
    </source>
</evidence>
<dbReference type="InterPro" id="IPR021725">
    <property type="entry name" value="Cdd1"/>
</dbReference>
<name>A7GWZ9_CAMC5</name>
<protein>
    <recommendedName>
        <fullName evidence="3">Pathogenicity locus</fullName>
    </recommendedName>
</protein>
<dbReference type="Pfam" id="PF11731">
    <property type="entry name" value="Cdd1"/>
    <property type="match status" value="1"/>
</dbReference>
<dbReference type="AlphaFoldDB" id="A7GWZ9"/>
<dbReference type="EMBL" id="CP000767">
    <property type="protein sequence ID" value="EAU00992.1"/>
    <property type="molecule type" value="Genomic_DNA"/>
</dbReference>
<dbReference type="Proteomes" id="UP000006380">
    <property type="component" value="Chromosome"/>
</dbReference>
<dbReference type="HOGENOM" id="CLU_160712_0_0_7"/>
<reference evidence="1" key="1">
    <citation type="submission" date="2016-07" db="EMBL/GenBank/DDBJ databases">
        <title>Comparative genomics of the Campylobacter concisus group.</title>
        <authorList>
            <person name="Miller W.G."/>
            <person name="Yee E."/>
            <person name="Chapman M.H."/>
            <person name="Huynh S."/>
            <person name="Bono J.L."/>
            <person name="On S.L.W."/>
            <person name="StLeger J."/>
            <person name="Foster G."/>
            <person name="Parker C.T."/>
        </authorList>
    </citation>
    <scope>NUCLEOTIDE SEQUENCE</scope>
    <source>
        <strain evidence="1">525.92</strain>
    </source>
</reference>
<evidence type="ECO:0008006" key="3">
    <source>
        <dbReference type="Google" id="ProtNLM"/>
    </source>
</evidence>
<dbReference type="RefSeq" id="WP_011991935.1">
    <property type="nucleotide sequence ID" value="NC_009715.2"/>
</dbReference>
<sequence>MSDLRQIPYVGKETEDDLLALGYTDIASLKGANADEMYERTKALGRGSDRCILYMYRMICYYANTPEPDVSKLKWWLWKD</sequence>
<organism evidence="1 2">
    <name type="scientific">Campylobacter curvus (strain 525.92)</name>
    <dbReference type="NCBI Taxonomy" id="360105"/>
    <lineage>
        <taxon>Bacteria</taxon>
        <taxon>Pseudomonadati</taxon>
        <taxon>Campylobacterota</taxon>
        <taxon>Epsilonproteobacteria</taxon>
        <taxon>Campylobacterales</taxon>
        <taxon>Campylobacteraceae</taxon>
        <taxon>Campylobacter</taxon>
    </lineage>
</organism>
<proteinExistence type="predicted"/>
<dbReference type="OrthoDB" id="7173324at2"/>
<evidence type="ECO:0000313" key="2">
    <source>
        <dbReference type="Proteomes" id="UP000006380"/>
    </source>
</evidence>
<accession>A7GWZ9</accession>
<dbReference type="STRING" id="360105.CCV52592_1178"/>
<gene>
    <name evidence="1" type="ORF">CCV52592_1178</name>
</gene>